<keyword evidence="4" id="KW-1185">Reference proteome</keyword>
<feature type="transmembrane region" description="Helical" evidence="1">
    <location>
        <begin position="148"/>
        <end position="164"/>
    </location>
</feature>
<dbReference type="GO" id="GO:0004175">
    <property type="term" value="F:endopeptidase activity"/>
    <property type="evidence" value="ECO:0007669"/>
    <property type="project" value="UniProtKB-ARBA"/>
</dbReference>
<reference evidence="3 4" key="1">
    <citation type="submission" date="2020-07" db="EMBL/GenBank/DDBJ databases">
        <title>Sequencing the genomes of 1000 actinobacteria strains.</title>
        <authorList>
            <person name="Klenk H.-P."/>
        </authorList>
    </citation>
    <scope>NUCLEOTIDE SEQUENCE [LARGE SCALE GENOMIC DNA]</scope>
    <source>
        <strain evidence="3 4">DSM 23987</strain>
    </source>
</reference>
<keyword evidence="3" id="KW-0378">Hydrolase</keyword>
<sequence>MTVATTVPTRRSLVSETILVLGVSLGASGVWALLSLVNKLTQPVALNRQTTAMNSSVTPDRPWLDLTYQLVGIVLALVPVALALHLLSRDRPDARHAMGADLRQPGRDLVRGALLAAAVGLPGLGLYAAARALGLNTTIAAANLSNQWWTIPVLVLAAVQNAVLEEVVMIGYLYARWLRAGWSLPVVMVTSALIRGSYHLYQGFGGFVGNLVMGLLFGWVYTRTRRVAPLVVAHTLLDVVAFVGYALLKGHLAWLS</sequence>
<protein>
    <submittedName>
        <fullName evidence="3">Membrane protease YdiL (CAAX protease family)</fullName>
    </submittedName>
</protein>
<feature type="transmembrane region" description="Helical" evidence="1">
    <location>
        <begin position="66"/>
        <end position="88"/>
    </location>
</feature>
<feature type="transmembrane region" description="Helical" evidence="1">
    <location>
        <begin position="227"/>
        <end position="248"/>
    </location>
</feature>
<accession>A0A852WDJ9</accession>
<evidence type="ECO:0000256" key="1">
    <source>
        <dbReference type="SAM" id="Phobius"/>
    </source>
</evidence>
<dbReference type="Proteomes" id="UP000573599">
    <property type="component" value="Unassembled WGS sequence"/>
</dbReference>
<dbReference type="RefSeq" id="WP_179421703.1">
    <property type="nucleotide sequence ID" value="NZ_JACCAB010000001.1"/>
</dbReference>
<feature type="transmembrane region" description="Helical" evidence="1">
    <location>
        <begin position="176"/>
        <end position="194"/>
    </location>
</feature>
<dbReference type="InterPro" id="IPR003675">
    <property type="entry name" value="Rce1/LyrA-like_dom"/>
</dbReference>
<feature type="transmembrane region" description="Helical" evidence="1">
    <location>
        <begin position="200"/>
        <end position="220"/>
    </location>
</feature>
<dbReference type="AlphaFoldDB" id="A0A852WDJ9"/>
<evidence type="ECO:0000259" key="2">
    <source>
        <dbReference type="Pfam" id="PF02517"/>
    </source>
</evidence>
<comment type="caution">
    <text evidence="3">The sequence shown here is derived from an EMBL/GenBank/DDBJ whole genome shotgun (WGS) entry which is preliminary data.</text>
</comment>
<evidence type="ECO:0000313" key="3">
    <source>
        <dbReference type="EMBL" id="NYG07347.1"/>
    </source>
</evidence>
<dbReference type="GO" id="GO:0006508">
    <property type="term" value="P:proteolysis"/>
    <property type="evidence" value="ECO:0007669"/>
    <property type="project" value="UniProtKB-KW"/>
</dbReference>
<organism evidence="3 4">
    <name type="scientific">Pedococcus badiiscoriae</name>
    <dbReference type="NCBI Taxonomy" id="642776"/>
    <lineage>
        <taxon>Bacteria</taxon>
        <taxon>Bacillati</taxon>
        <taxon>Actinomycetota</taxon>
        <taxon>Actinomycetes</taxon>
        <taxon>Micrococcales</taxon>
        <taxon>Intrasporangiaceae</taxon>
        <taxon>Pedococcus</taxon>
    </lineage>
</organism>
<feature type="transmembrane region" description="Helical" evidence="1">
    <location>
        <begin position="109"/>
        <end position="128"/>
    </location>
</feature>
<proteinExistence type="predicted"/>
<keyword evidence="1" id="KW-1133">Transmembrane helix</keyword>
<name>A0A852WDJ9_9MICO</name>
<feature type="domain" description="CAAX prenyl protease 2/Lysostaphin resistance protein A-like" evidence="2">
    <location>
        <begin position="148"/>
        <end position="239"/>
    </location>
</feature>
<gene>
    <name evidence="3" type="ORF">BJ986_001834</name>
</gene>
<keyword evidence="3" id="KW-0645">Protease</keyword>
<dbReference type="GO" id="GO:0080120">
    <property type="term" value="P:CAAX-box protein maturation"/>
    <property type="evidence" value="ECO:0007669"/>
    <property type="project" value="UniProtKB-ARBA"/>
</dbReference>
<feature type="transmembrane region" description="Helical" evidence="1">
    <location>
        <begin position="12"/>
        <end position="34"/>
    </location>
</feature>
<evidence type="ECO:0000313" key="4">
    <source>
        <dbReference type="Proteomes" id="UP000573599"/>
    </source>
</evidence>
<keyword evidence="1" id="KW-0472">Membrane</keyword>
<keyword evidence="1" id="KW-0812">Transmembrane</keyword>
<dbReference type="EMBL" id="JACCAB010000001">
    <property type="protein sequence ID" value="NYG07347.1"/>
    <property type="molecule type" value="Genomic_DNA"/>
</dbReference>
<dbReference type="Pfam" id="PF02517">
    <property type="entry name" value="Rce1-like"/>
    <property type="match status" value="1"/>
</dbReference>